<keyword evidence="1" id="KW-0732">Signal</keyword>
<dbReference type="PROSITE" id="PS50181">
    <property type="entry name" value="FBOX"/>
    <property type="match status" value="1"/>
</dbReference>
<dbReference type="Pfam" id="PF12937">
    <property type="entry name" value="F-box-like"/>
    <property type="match status" value="1"/>
</dbReference>
<name>A0A2U1NRH3_ARTAN</name>
<dbReference type="InterPro" id="IPR032675">
    <property type="entry name" value="LRR_dom_sf"/>
</dbReference>
<organism evidence="3 4">
    <name type="scientific">Artemisia annua</name>
    <name type="common">Sweet wormwood</name>
    <dbReference type="NCBI Taxonomy" id="35608"/>
    <lineage>
        <taxon>Eukaryota</taxon>
        <taxon>Viridiplantae</taxon>
        <taxon>Streptophyta</taxon>
        <taxon>Embryophyta</taxon>
        <taxon>Tracheophyta</taxon>
        <taxon>Spermatophyta</taxon>
        <taxon>Magnoliopsida</taxon>
        <taxon>eudicotyledons</taxon>
        <taxon>Gunneridae</taxon>
        <taxon>Pentapetalae</taxon>
        <taxon>asterids</taxon>
        <taxon>campanulids</taxon>
        <taxon>Asterales</taxon>
        <taxon>Asteraceae</taxon>
        <taxon>Asteroideae</taxon>
        <taxon>Anthemideae</taxon>
        <taxon>Artemisiinae</taxon>
        <taxon>Artemisia</taxon>
    </lineage>
</organism>
<protein>
    <submittedName>
        <fullName evidence="3">RNI-like superfamily protein</fullName>
    </submittedName>
</protein>
<dbReference type="SUPFAM" id="SSF81383">
    <property type="entry name" value="F-box domain"/>
    <property type="match status" value="1"/>
</dbReference>
<comment type="caution">
    <text evidence="3">The sequence shown here is derived from an EMBL/GenBank/DDBJ whole genome shotgun (WGS) entry which is preliminary data.</text>
</comment>
<dbReference type="Gene3D" id="1.20.1280.50">
    <property type="match status" value="1"/>
</dbReference>
<dbReference type="InterPro" id="IPR036047">
    <property type="entry name" value="F-box-like_dom_sf"/>
</dbReference>
<reference evidence="3 4" key="1">
    <citation type="journal article" date="2018" name="Mol. Plant">
        <title>The genome of Artemisia annua provides insight into the evolution of Asteraceae family and artemisinin biosynthesis.</title>
        <authorList>
            <person name="Shen Q."/>
            <person name="Zhang L."/>
            <person name="Liao Z."/>
            <person name="Wang S."/>
            <person name="Yan T."/>
            <person name="Shi P."/>
            <person name="Liu M."/>
            <person name="Fu X."/>
            <person name="Pan Q."/>
            <person name="Wang Y."/>
            <person name="Lv Z."/>
            <person name="Lu X."/>
            <person name="Zhang F."/>
            <person name="Jiang W."/>
            <person name="Ma Y."/>
            <person name="Chen M."/>
            <person name="Hao X."/>
            <person name="Li L."/>
            <person name="Tang Y."/>
            <person name="Lv G."/>
            <person name="Zhou Y."/>
            <person name="Sun X."/>
            <person name="Brodelius P.E."/>
            <person name="Rose J.K.C."/>
            <person name="Tang K."/>
        </authorList>
    </citation>
    <scope>NUCLEOTIDE SEQUENCE [LARGE SCALE GENOMIC DNA]</scope>
    <source>
        <strain evidence="4">cv. Huhao1</strain>
        <tissue evidence="3">Leaf</tissue>
    </source>
</reference>
<dbReference type="Gene3D" id="3.80.10.10">
    <property type="entry name" value="Ribonuclease Inhibitor"/>
    <property type="match status" value="1"/>
</dbReference>
<evidence type="ECO:0000313" key="4">
    <source>
        <dbReference type="Proteomes" id="UP000245207"/>
    </source>
</evidence>
<feature type="domain" description="F-box" evidence="2">
    <location>
        <begin position="29"/>
        <end position="76"/>
    </location>
</feature>
<feature type="chain" id="PRO_5015444978" evidence="1">
    <location>
        <begin position="20"/>
        <end position="312"/>
    </location>
</feature>
<dbReference type="InterPro" id="IPR001810">
    <property type="entry name" value="F-box_dom"/>
</dbReference>
<dbReference type="STRING" id="35608.A0A2U1NRH3"/>
<feature type="signal peptide" evidence="1">
    <location>
        <begin position="1"/>
        <end position="19"/>
    </location>
</feature>
<evidence type="ECO:0000256" key="1">
    <source>
        <dbReference type="SAM" id="SignalP"/>
    </source>
</evidence>
<gene>
    <name evidence="3" type="ORF">CTI12_AA238220</name>
</gene>
<keyword evidence="4" id="KW-1185">Reference proteome</keyword>
<sequence>MTWHHLFVFLCKVMRPSTSKSTSNIEDQERNWLDLPSDVTANILLRIGTIDILKNAQKVCTVWRKICKDPSMWKVINMRVLLKSDAFFLIEELCKHVVDRSQGQLDGIAFVYDDNEALLRYVADRSSVLRHLMVTCRYGIQTVRGLNESLMKFPLLEGLYLYRVTISKETIETVGRHCPKLKILKMNQRACRLCVEDANEESLTSYNEIAIAIGGSLHELRHLELKGNKMSNVGLQVILDGCRHLETLDLSECFYIDLKGNPVTECLKQINNLKLPTDSLESDPYVCAKHDYEDDFETLNSHDVDYDGYNSD</sequence>
<dbReference type="EMBL" id="PKPP01002314">
    <property type="protein sequence ID" value="PWA76119.1"/>
    <property type="molecule type" value="Genomic_DNA"/>
</dbReference>
<dbReference type="PANTHER" id="PTHR38926">
    <property type="entry name" value="F-BOX DOMAIN CONTAINING PROTEIN, EXPRESSED"/>
    <property type="match status" value="1"/>
</dbReference>
<dbReference type="SUPFAM" id="SSF52047">
    <property type="entry name" value="RNI-like"/>
    <property type="match status" value="1"/>
</dbReference>
<evidence type="ECO:0000313" key="3">
    <source>
        <dbReference type="EMBL" id="PWA76119.1"/>
    </source>
</evidence>
<dbReference type="PANTHER" id="PTHR38926:SF80">
    <property type="entry name" value="F-BOX DOMAIN, LEUCINE-RICH REPEAT DOMAIN SUPERFAMILY"/>
    <property type="match status" value="1"/>
</dbReference>
<dbReference type="AlphaFoldDB" id="A0A2U1NRH3"/>
<dbReference type="Proteomes" id="UP000245207">
    <property type="component" value="Unassembled WGS sequence"/>
</dbReference>
<dbReference type="OrthoDB" id="2095648at2759"/>
<proteinExistence type="predicted"/>
<accession>A0A2U1NRH3</accession>
<evidence type="ECO:0000259" key="2">
    <source>
        <dbReference type="PROSITE" id="PS50181"/>
    </source>
</evidence>
<dbReference type="CDD" id="cd22164">
    <property type="entry name" value="F-box_AtSKIP19-like"/>
    <property type="match status" value="1"/>
</dbReference>